<comment type="caution">
    <text evidence="1">The sequence shown here is derived from an EMBL/GenBank/DDBJ whole genome shotgun (WGS) entry which is preliminary data.</text>
</comment>
<dbReference type="Proteomes" id="UP001168821">
    <property type="component" value="Unassembled WGS sequence"/>
</dbReference>
<organism evidence="1 2">
    <name type="scientific">Zophobas morio</name>
    <dbReference type="NCBI Taxonomy" id="2755281"/>
    <lineage>
        <taxon>Eukaryota</taxon>
        <taxon>Metazoa</taxon>
        <taxon>Ecdysozoa</taxon>
        <taxon>Arthropoda</taxon>
        <taxon>Hexapoda</taxon>
        <taxon>Insecta</taxon>
        <taxon>Pterygota</taxon>
        <taxon>Neoptera</taxon>
        <taxon>Endopterygota</taxon>
        <taxon>Coleoptera</taxon>
        <taxon>Polyphaga</taxon>
        <taxon>Cucujiformia</taxon>
        <taxon>Tenebrionidae</taxon>
        <taxon>Zophobas</taxon>
    </lineage>
</organism>
<sequence length="102" mass="11967">MHWGATITTISEQRITEIVALLLPFARTENRCCEKKGSLVEKTYRTTRDHKLLICTQKYIVQVLLKRDTNGWRNAHRSQTSQIVSQPQMNIYTPKNPNRHYP</sequence>
<gene>
    <name evidence="1" type="ORF">Zmor_008150</name>
</gene>
<keyword evidence="2" id="KW-1185">Reference proteome</keyword>
<accession>A0AA38MMR9</accession>
<reference evidence="1" key="1">
    <citation type="journal article" date="2023" name="G3 (Bethesda)">
        <title>Whole genome assemblies of Zophobas morio and Tenebrio molitor.</title>
        <authorList>
            <person name="Kaur S."/>
            <person name="Stinson S.A."/>
            <person name="diCenzo G.C."/>
        </authorList>
    </citation>
    <scope>NUCLEOTIDE SEQUENCE</scope>
    <source>
        <strain evidence="1">QUZm001</strain>
    </source>
</reference>
<evidence type="ECO:0000313" key="1">
    <source>
        <dbReference type="EMBL" id="KAJ3663935.1"/>
    </source>
</evidence>
<protein>
    <submittedName>
        <fullName evidence="1">Uncharacterized protein</fullName>
    </submittedName>
</protein>
<name>A0AA38MMR9_9CUCU</name>
<dbReference type="EMBL" id="JALNTZ010000002">
    <property type="protein sequence ID" value="KAJ3663935.1"/>
    <property type="molecule type" value="Genomic_DNA"/>
</dbReference>
<dbReference type="AlphaFoldDB" id="A0AA38MMR9"/>
<proteinExistence type="predicted"/>
<evidence type="ECO:0000313" key="2">
    <source>
        <dbReference type="Proteomes" id="UP001168821"/>
    </source>
</evidence>